<keyword evidence="2 5" id="KW-0805">Transcription regulation</keyword>
<evidence type="ECO:0000256" key="1">
    <source>
        <dbReference type="ARBA" id="ARBA00022491"/>
    </source>
</evidence>
<dbReference type="SUPFAM" id="SSF55781">
    <property type="entry name" value="GAF domain-like"/>
    <property type="match status" value="1"/>
</dbReference>
<name>A0A1G2LP60_9BACT</name>
<comment type="caution">
    <text evidence="7">The sequence shown here is derived from an EMBL/GenBank/DDBJ whole genome shotgun (WGS) entry which is preliminary data.</text>
</comment>
<evidence type="ECO:0000256" key="3">
    <source>
        <dbReference type="ARBA" id="ARBA00023016"/>
    </source>
</evidence>
<evidence type="ECO:0000256" key="4">
    <source>
        <dbReference type="ARBA" id="ARBA00023163"/>
    </source>
</evidence>
<dbReference type="Gene3D" id="1.10.10.10">
    <property type="entry name" value="Winged helix-like DNA-binding domain superfamily/Winged helix DNA-binding domain"/>
    <property type="match status" value="1"/>
</dbReference>
<evidence type="ECO:0000256" key="5">
    <source>
        <dbReference type="HAMAP-Rule" id="MF_00081"/>
    </source>
</evidence>
<evidence type="ECO:0000313" key="8">
    <source>
        <dbReference type="Proteomes" id="UP000177171"/>
    </source>
</evidence>
<dbReference type="GO" id="GO:0045892">
    <property type="term" value="P:negative regulation of DNA-templated transcription"/>
    <property type="evidence" value="ECO:0007669"/>
    <property type="project" value="UniProtKB-UniRule"/>
</dbReference>
<evidence type="ECO:0000256" key="2">
    <source>
        <dbReference type="ARBA" id="ARBA00023015"/>
    </source>
</evidence>
<dbReference type="Gene3D" id="3.30.450.40">
    <property type="match status" value="1"/>
</dbReference>
<dbReference type="HAMAP" id="MF_00081">
    <property type="entry name" value="HrcA"/>
    <property type="match status" value="1"/>
</dbReference>
<dbReference type="Pfam" id="PF01628">
    <property type="entry name" value="HrcA"/>
    <property type="match status" value="1"/>
</dbReference>
<evidence type="ECO:0000259" key="6">
    <source>
        <dbReference type="Pfam" id="PF01628"/>
    </source>
</evidence>
<organism evidence="7 8">
    <name type="scientific">Candidatus Sungbacteria bacterium RIFCSPLOWO2_12_FULL_41_11</name>
    <dbReference type="NCBI Taxonomy" id="1802286"/>
    <lineage>
        <taxon>Bacteria</taxon>
        <taxon>Candidatus Sungiibacteriota</taxon>
    </lineage>
</organism>
<comment type="function">
    <text evidence="5">Negative regulator of class I heat shock genes (grpE-dnaK-dnaJ and groELS operons). Prevents heat-shock induction of these operons.</text>
</comment>
<dbReference type="AlphaFoldDB" id="A0A1G2LP60"/>
<dbReference type="InterPro" id="IPR002571">
    <property type="entry name" value="HrcA"/>
</dbReference>
<keyword evidence="1 5" id="KW-0678">Repressor</keyword>
<dbReference type="InterPro" id="IPR036390">
    <property type="entry name" value="WH_DNA-bd_sf"/>
</dbReference>
<dbReference type="Proteomes" id="UP000177171">
    <property type="component" value="Unassembled WGS sequence"/>
</dbReference>
<dbReference type="InterPro" id="IPR021153">
    <property type="entry name" value="HrcA_C"/>
</dbReference>
<keyword evidence="3 5" id="KW-0346">Stress response</keyword>
<comment type="similarity">
    <text evidence="5">Belongs to the HrcA family.</text>
</comment>
<proteinExistence type="inferred from homology"/>
<dbReference type="InterPro" id="IPR036388">
    <property type="entry name" value="WH-like_DNA-bd_sf"/>
</dbReference>
<dbReference type="PANTHER" id="PTHR34824:SF1">
    <property type="entry name" value="HEAT-INDUCIBLE TRANSCRIPTION REPRESSOR HRCA"/>
    <property type="match status" value="1"/>
</dbReference>
<dbReference type="SUPFAM" id="SSF46785">
    <property type="entry name" value="Winged helix' DNA-binding domain"/>
    <property type="match status" value="1"/>
</dbReference>
<evidence type="ECO:0000313" key="7">
    <source>
        <dbReference type="EMBL" id="OHA13363.1"/>
    </source>
</evidence>
<reference evidence="7 8" key="1">
    <citation type="journal article" date="2016" name="Nat. Commun.">
        <title>Thousands of microbial genomes shed light on interconnected biogeochemical processes in an aquifer system.</title>
        <authorList>
            <person name="Anantharaman K."/>
            <person name="Brown C.T."/>
            <person name="Hug L.A."/>
            <person name="Sharon I."/>
            <person name="Castelle C.J."/>
            <person name="Probst A.J."/>
            <person name="Thomas B.C."/>
            <person name="Singh A."/>
            <person name="Wilkins M.J."/>
            <person name="Karaoz U."/>
            <person name="Brodie E.L."/>
            <person name="Williams K.H."/>
            <person name="Hubbard S.S."/>
            <person name="Banfield J.F."/>
        </authorList>
    </citation>
    <scope>NUCLEOTIDE SEQUENCE [LARGE SCALE GENOMIC DNA]</scope>
</reference>
<gene>
    <name evidence="5" type="primary">hrcA</name>
    <name evidence="7" type="ORF">A3G49_00875</name>
</gene>
<dbReference type="PANTHER" id="PTHR34824">
    <property type="entry name" value="HEAT-INDUCIBLE TRANSCRIPTION REPRESSOR HRCA"/>
    <property type="match status" value="1"/>
</dbReference>
<accession>A0A1G2LP60</accession>
<dbReference type="GO" id="GO:0003677">
    <property type="term" value="F:DNA binding"/>
    <property type="evidence" value="ECO:0007669"/>
    <property type="project" value="InterPro"/>
</dbReference>
<feature type="domain" description="Heat-inducible transcription repressor HrcA C-terminal" evidence="6">
    <location>
        <begin position="120"/>
        <end position="244"/>
    </location>
</feature>
<dbReference type="EMBL" id="MHQY01000029">
    <property type="protein sequence ID" value="OHA13363.1"/>
    <property type="molecule type" value="Genomic_DNA"/>
</dbReference>
<keyword evidence="4 5" id="KW-0804">Transcription</keyword>
<protein>
    <recommendedName>
        <fullName evidence="5">Heat-inducible transcription repressor HrcA</fullName>
    </recommendedName>
</protein>
<sequence>MAFIMASTAFALKDRQKLILDAVIQEYIETAFPVASSRIVDKFKFPYSSATVRNELLALDEAGFLEQPHTSAGRVPTEKGYRFYIEEYFDGDELLEKEERAILSEIFSAHSGSASGGKQKTEEEFLKLLARTVSEISRSFTVAGLYENDMFFKTGISEAFDEPEFEDKNMLKEFSGLSDFIDEEIRNIFEPGDFKKPKAFVGKENPIREARNYGMVVSSVITPNKKETLVAVLGPKRMDYRKNISLFEFLGEL</sequence>
<dbReference type="InterPro" id="IPR029016">
    <property type="entry name" value="GAF-like_dom_sf"/>
</dbReference>